<dbReference type="PANTHER" id="PTHR32196:SF18">
    <property type="entry name" value="GALACTOSE_METHYL GALACTOSIDE IMPORT PERMEASE PROTEIN MGLC"/>
    <property type="match status" value="1"/>
</dbReference>
<dbReference type="Proteomes" id="UP000660861">
    <property type="component" value="Unassembled WGS sequence"/>
</dbReference>
<evidence type="ECO:0000256" key="4">
    <source>
        <dbReference type="ARBA" id="ARBA00022989"/>
    </source>
</evidence>
<dbReference type="CDD" id="cd06579">
    <property type="entry name" value="TM_PBP1_transp_AraH_like"/>
    <property type="match status" value="1"/>
</dbReference>
<comment type="caution">
    <text evidence="7">The sequence shown here is derived from an EMBL/GenBank/DDBJ whole genome shotgun (WGS) entry which is preliminary data.</text>
</comment>
<evidence type="ECO:0000256" key="2">
    <source>
        <dbReference type="ARBA" id="ARBA00022475"/>
    </source>
</evidence>
<keyword evidence="2" id="KW-1003">Cell membrane</keyword>
<evidence type="ECO:0000256" key="1">
    <source>
        <dbReference type="ARBA" id="ARBA00004651"/>
    </source>
</evidence>
<keyword evidence="4 6" id="KW-1133">Transmembrane helix</keyword>
<dbReference type="PANTHER" id="PTHR32196">
    <property type="entry name" value="ABC TRANSPORTER PERMEASE PROTEIN YPHD-RELATED-RELATED"/>
    <property type="match status" value="1"/>
</dbReference>
<evidence type="ECO:0000256" key="5">
    <source>
        <dbReference type="ARBA" id="ARBA00023136"/>
    </source>
</evidence>
<accession>A0A926EFJ2</accession>
<gene>
    <name evidence="7" type="ORF">H8709_10420</name>
</gene>
<evidence type="ECO:0000313" key="8">
    <source>
        <dbReference type="Proteomes" id="UP000660861"/>
    </source>
</evidence>
<evidence type="ECO:0000256" key="6">
    <source>
        <dbReference type="SAM" id="Phobius"/>
    </source>
</evidence>
<proteinExistence type="predicted"/>
<reference evidence="7" key="1">
    <citation type="submission" date="2020-08" db="EMBL/GenBank/DDBJ databases">
        <title>Genome public.</title>
        <authorList>
            <person name="Liu C."/>
            <person name="Sun Q."/>
        </authorList>
    </citation>
    <scope>NUCLEOTIDE SEQUENCE</scope>
    <source>
        <strain evidence="7">NSJ-54</strain>
    </source>
</reference>
<evidence type="ECO:0000256" key="3">
    <source>
        <dbReference type="ARBA" id="ARBA00022692"/>
    </source>
</evidence>
<evidence type="ECO:0000313" key="7">
    <source>
        <dbReference type="EMBL" id="MBC8571239.1"/>
    </source>
</evidence>
<dbReference type="GO" id="GO:0022857">
    <property type="term" value="F:transmembrane transporter activity"/>
    <property type="evidence" value="ECO:0007669"/>
    <property type="project" value="InterPro"/>
</dbReference>
<feature type="transmembrane region" description="Helical" evidence="6">
    <location>
        <begin position="108"/>
        <end position="131"/>
    </location>
</feature>
<keyword evidence="5 6" id="KW-0472">Membrane</keyword>
<keyword evidence="3 6" id="KW-0812">Transmembrane</keyword>
<feature type="transmembrane region" description="Helical" evidence="6">
    <location>
        <begin position="288"/>
        <end position="308"/>
    </location>
</feature>
<feature type="transmembrane region" description="Helical" evidence="6">
    <location>
        <begin position="224"/>
        <end position="250"/>
    </location>
</feature>
<organism evidence="7 8">
    <name type="scientific">Zongyangia hominis</name>
    <dbReference type="NCBI Taxonomy" id="2763677"/>
    <lineage>
        <taxon>Bacteria</taxon>
        <taxon>Bacillati</taxon>
        <taxon>Bacillota</taxon>
        <taxon>Clostridia</taxon>
        <taxon>Eubacteriales</taxon>
        <taxon>Oscillospiraceae</taxon>
        <taxon>Zongyangia</taxon>
    </lineage>
</organism>
<comment type="subcellular location">
    <subcellularLocation>
        <location evidence="1">Cell membrane</location>
        <topology evidence="1">Multi-pass membrane protein</topology>
    </subcellularLocation>
</comment>
<feature type="transmembrane region" description="Helical" evidence="6">
    <location>
        <begin position="138"/>
        <end position="158"/>
    </location>
</feature>
<dbReference type="RefSeq" id="WP_262398321.1">
    <property type="nucleotide sequence ID" value="NZ_JACRTC010000008.1"/>
</dbReference>
<dbReference type="Pfam" id="PF02653">
    <property type="entry name" value="BPD_transp_2"/>
    <property type="match status" value="1"/>
</dbReference>
<keyword evidence="8" id="KW-1185">Reference proteome</keyword>
<feature type="transmembrane region" description="Helical" evidence="6">
    <location>
        <begin position="48"/>
        <end position="67"/>
    </location>
</feature>
<dbReference type="EMBL" id="JACRTC010000008">
    <property type="protein sequence ID" value="MBC8571239.1"/>
    <property type="molecule type" value="Genomic_DNA"/>
</dbReference>
<protein>
    <submittedName>
        <fullName evidence="7">Beta-methylgalactoside transporter</fullName>
    </submittedName>
</protein>
<feature type="transmembrane region" description="Helical" evidence="6">
    <location>
        <begin position="20"/>
        <end position="42"/>
    </location>
</feature>
<sequence length="336" mass="35315">MGKSSPLTAIKVKRFVYNNALMLVLAVGIVVIAILNPQFIQIRVVKDILTQSAVKLLVALGLMFPLLTGGTDLAGGRQVGLAAVLAASMMQTAAYSSRFFPGLPQIPVIVPILIVAVVLAVVGFFNGLMVAKLSLPPFIATLGMSTIVYGANLLYFGMEPNSAQPIGGLRDDFTFLAQHQFFGQINILIVIAAVFVVIVWFVLNKTTYGRMVYAVGGNPKAAKVAGINVVLILISVYVIESILVGFAGVLEAARTMSAQASYGTSYEFDAISACVVGGVSLSGGVGKVSGVVLGVIIFTVINYGLAFIGVNPNWQLIIRGLIICAAVAFDVKKATI</sequence>
<dbReference type="AlphaFoldDB" id="A0A926EFJ2"/>
<feature type="transmembrane region" description="Helical" evidence="6">
    <location>
        <begin position="181"/>
        <end position="203"/>
    </location>
</feature>
<dbReference type="GO" id="GO:0005886">
    <property type="term" value="C:plasma membrane"/>
    <property type="evidence" value="ECO:0007669"/>
    <property type="project" value="UniProtKB-SubCell"/>
</dbReference>
<name>A0A926EFJ2_9FIRM</name>
<dbReference type="InterPro" id="IPR001851">
    <property type="entry name" value="ABC_transp_permease"/>
</dbReference>